<dbReference type="PANTHER" id="PTHR34560:SF1">
    <property type="entry name" value="START DOMAIN-CONTAINING PROTEIN"/>
    <property type="match status" value="1"/>
</dbReference>
<comment type="caution">
    <text evidence="1">The sequence shown here is derived from an EMBL/GenBank/DDBJ whole genome shotgun (WGS) entry which is preliminary data.</text>
</comment>
<evidence type="ECO:0008006" key="3">
    <source>
        <dbReference type="Google" id="ProtNLM"/>
    </source>
</evidence>
<proteinExistence type="predicted"/>
<dbReference type="Gene3D" id="3.30.530.20">
    <property type="match status" value="1"/>
</dbReference>
<name>A0AAU9JSU3_9CILI</name>
<reference evidence="1" key="1">
    <citation type="submission" date="2021-09" db="EMBL/GenBank/DDBJ databases">
        <authorList>
            <consortium name="AG Swart"/>
            <person name="Singh M."/>
            <person name="Singh A."/>
            <person name="Seah K."/>
            <person name="Emmerich C."/>
        </authorList>
    </citation>
    <scope>NUCLEOTIDE SEQUENCE</scope>
    <source>
        <strain evidence="1">ATCC30299</strain>
    </source>
</reference>
<organism evidence="1 2">
    <name type="scientific">Blepharisma stoltei</name>
    <dbReference type="NCBI Taxonomy" id="1481888"/>
    <lineage>
        <taxon>Eukaryota</taxon>
        <taxon>Sar</taxon>
        <taxon>Alveolata</taxon>
        <taxon>Ciliophora</taxon>
        <taxon>Postciliodesmatophora</taxon>
        <taxon>Heterotrichea</taxon>
        <taxon>Heterotrichida</taxon>
        <taxon>Blepharismidae</taxon>
        <taxon>Blepharisma</taxon>
    </lineage>
</organism>
<keyword evidence="2" id="KW-1185">Reference proteome</keyword>
<dbReference type="EMBL" id="CAJZBQ010000040">
    <property type="protein sequence ID" value="CAG9326512.1"/>
    <property type="molecule type" value="Genomic_DNA"/>
</dbReference>
<gene>
    <name evidence="1" type="ORF">BSTOLATCC_MIC40937</name>
</gene>
<dbReference type="AlphaFoldDB" id="A0AAU9JSU3"/>
<accession>A0AAU9JSU3</accession>
<protein>
    <recommendedName>
        <fullName evidence="3">START domain-containing protein</fullName>
    </recommendedName>
</protein>
<evidence type="ECO:0000313" key="1">
    <source>
        <dbReference type="EMBL" id="CAG9326512.1"/>
    </source>
</evidence>
<dbReference type="PANTHER" id="PTHR34560">
    <property type="entry name" value="POLYKETIDE CYCLASE/DEHYDRASE/LIPID TRANSPORT SUPERFAMILY PROTEIN"/>
    <property type="match status" value="1"/>
</dbReference>
<sequence length="354" mass="40651">MERLATVEYISPIKPEDTPIEDPVITGCQSSDEVSNDINPEIDNFLENKLAEGNENTIKIDDQSVLLDSLHNETVSKIMNLYYDDKIYDALLELNHFKSSCGGNINHYPDLLEIEKDYQEIQAIYDQFEDKEAWTPVPSKDPIKLSFKAVPGTPTISILSETEFEVPVFNILTLIYEHDLYPLWIPFCKKSSLIKQLSRARKILAQDFNVSKIARRETCLYGFGADLLQTHGAIMIICRSCDNEDTFKGVALPPRGKAIRAKVTFLGCMIKPIDRCRTYVKFISNFDPSIKFLPYSILNYFTKKLAKIGFRLIIKHAKNFEGSEWQKRLDAPENRELYGHIERVLENYYISKGL</sequence>
<dbReference type="SUPFAM" id="SSF55961">
    <property type="entry name" value="Bet v1-like"/>
    <property type="match status" value="1"/>
</dbReference>
<evidence type="ECO:0000313" key="2">
    <source>
        <dbReference type="Proteomes" id="UP001162131"/>
    </source>
</evidence>
<dbReference type="InterPro" id="IPR023393">
    <property type="entry name" value="START-like_dom_sf"/>
</dbReference>
<dbReference type="Proteomes" id="UP001162131">
    <property type="component" value="Unassembled WGS sequence"/>
</dbReference>